<proteinExistence type="predicted"/>
<evidence type="ECO:0000313" key="1">
    <source>
        <dbReference type="EMBL" id="QEI05654.1"/>
    </source>
</evidence>
<dbReference type="EMBL" id="CP043046">
    <property type="protein sequence ID" value="QEI05654.1"/>
    <property type="molecule type" value="Genomic_DNA"/>
</dbReference>
<sequence length="84" mass="9642">MSRGAGEDYKGYYIRTETRKVNGENATSSLYDSVARIWLDADSMADETEPDLQVEGEQAFPTEFEAHRYAERVARQYIDKLEAE</sequence>
<dbReference type="RefSeq" id="WP_148814037.1">
    <property type="nucleotide sequence ID" value="NZ_CP043046.1"/>
</dbReference>
<reference evidence="1 2" key="1">
    <citation type="submission" date="2019-08" db="EMBL/GenBank/DDBJ databases">
        <title>Amphibian skin-associated Pigmentiphaga: genome sequence and occurrence across geography and hosts.</title>
        <authorList>
            <person name="Bletz M.C."/>
            <person name="Bunk B."/>
            <person name="Sproeer C."/>
            <person name="Biwer P."/>
            <person name="Reiter S."/>
            <person name="Rabemananjara F.C.E."/>
            <person name="Schulz S."/>
            <person name="Overmann J."/>
            <person name="Vences M."/>
        </authorList>
    </citation>
    <scope>NUCLEOTIDE SEQUENCE [LARGE SCALE GENOMIC DNA]</scope>
    <source>
        <strain evidence="1 2">Mada1488</strain>
    </source>
</reference>
<keyword evidence="2" id="KW-1185">Reference proteome</keyword>
<dbReference type="AlphaFoldDB" id="A0A5C0AVM7"/>
<dbReference type="Proteomes" id="UP000325161">
    <property type="component" value="Chromosome"/>
</dbReference>
<name>A0A5C0AVM7_9BURK</name>
<evidence type="ECO:0000313" key="2">
    <source>
        <dbReference type="Proteomes" id="UP000325161"/>
    </source>
</evidence>
<accession>A0A5C0AVM7</accession>
<dbReference type="KEGG" id="pacr:FXN63_07230"/>
<dbReference type="OrthoDB" id="8912205at2"/>
<gene>
    <name evidence="1" type="ORF">FXN63_07230</name>
</gene>
<protein>
    <submittedName>
        <fullName evidence="1">Uncharacterized protein</fullName>
    </submittedName>
</protein>
<organism evidence="1 2">
    <name type="scientific">Pigmentiphaga aceris</name>
    <dbReference type="NCBI Taxonomy" id="1940612"/>
    <lineage>
        <taxon>Bacteria</taxon>
        <taxon>Pseudomonadati</taxon>
        <taxon>Pseudomonadota</taxon>
        <taxon>Betaproteobacteria</taxon>
        <taxon>Burkholderiales</taxon>
        <taxon>Alcaligenaceae</taxon>
        <taxon>Pigmentiphaga</taxon>
    </lineage>
</organism>